<dbReference type="Proteomes" id="UP000886998">
    <property type="component" value="Unassembled WGS sequence"/>
</dbReference>
<name>A0A8X6ILP4_9ARAC</name>
<dbReference type="EMBL" id="BMAV01026519">
    <property type="protein sequence ID" value="GFS51073.1"/>
    <property type="molecule type" value="Genomic_DNA"/>
</dbReference>
<keyword evidence="2" id="KW-1185">Reference proteome</keyword>
<feature type="non-terminal residue" evidence="1">
    <location>
        <position position="1"/>
    </location>
</feature>
<comment type="caution">
    <text evidence="1">The sequence shown here is derived from an EMBL/GenBank/DDBJ whole genome shotgun (WGS) entry which is preliminary data.</text>
</comment>
<evidence type="ECO:0000313" key="2">
    <source>
        <dbReference type="Proteomes" id="UP000886998"/>
    </source>
</evidence>
<protein>
    <submittedName>
        <fullName evidence="1">Uncharacterized protein</fullName>
    </submittedName>
</protein>
<gene>
    <name evidence="1" type="ORF">TNIN_42561</name>
</gene>
<organism evidence="1 2">
    <name type="scientific">Trichonephila inaurata madagascariensis</name>
    <dbReference type="NCBI Taxonomy" id="2747483"/>
    <lineage>
        <taxon>Eukaryota</taxon>
        <taxon>Metazoa</taxon>
        <taxon>Ecdysozoa</taxon>
        <taxon>Arthropoda</taxon>
        <taxon>Chelicerata</taxon>
        <taxon>Arachnida</taxon>
        <taxon>Araneae</taxon>
        <taxon>Araneomorphae</taxon>
        <taxon>Entelegynae</taxon>
        <taxon>Araneoidea</taxon>
        <taxon>Nephilidae</taxon>
        <taxon>Trichonephila</taxon>
        <taxon>Trichonephila inaurata</taxon>
    </lineage>
</organism>
<reference evidence="1" key="1">
    <citation type="submission" date="2020-08" db="EMBL/GenBank/DDBJ databases">
        <title>Multicomponent nature underlies the extraordinary mechanical properties of spider dragline silk.</title>
        <authorList>
            <person name="Kono N."/>
            <person name="Nakamura H."/>
            <person name="Mori M."/>
            <person name="Yoshida Y."/>
            <person name="Ohtoshi R."/>
            <person name="Malay A.D."/>
            <person name="Moran D.A.P."/>
            <person name="Tomita M."/>
            <person name="Numata K."/>
            <person name="Arakawa K."/>
        </authorList>
    </citation>
    <scope>NUCLEOTIDE SEQUENCE</scope>
</reference>
<sequence length="58" mass="6669">TPHTFQHPNTILIGDGGFILNPYPCDVLLSVAEWRWMGIQKQGKNFLESACLQEDYFQ</sequence>
<evidence type="ECO:0000313" key="1">
    <source>
        <dbReference type="EMBL" id="GFS51073.1"/>
    </source>
</evidence>
<accession>A0A8X6ILP4</accession>
<proteinExistence type="predicted"/>
<dbReference type="AlphaFoldDB" id="A0A8X6ILP4"/>